<keyword evidence="1" id="KW-0732">Signal</keyword>
<accession>B1ZNP9</accession>
<reference evidence="2 3" key="1">
    <citation type="journal article" date="2011" name="J. Bacteriol.">
        <title>Genome sequence of the verrucomicrobium Opitutus terrae PB90-1, an abundant inhabitant of rice paddy soil ecosystems.</title>
        <authorList>
            <person name="van Passel M.W."/>
            <person name="Kant R."/>
            <person name="Palva A."/>
            <person name="Copeland A."/>
            <person name="Lucas S."/>
            <person name="Lapidus A."/>
            <person name="Glavina del Rio T."/>
            <person name="Pitluck S."/>
            <person name="Goltsman E."/>
            <person name="Clum A."/>
            <person name="Sun H."/>
            <person name="Schmutz J."/>
            <person name="Larimer F.W."/>
            <person name="Land M.L."/>
            <person name="Hauser L."/>
            <person name="Kyrpides N."/>
            <person name="Mikhailova N."/>
            <person name="Richardson P.P."/>
            <person name="Janssen P.H."/>
            <person name="de Vos W.M."/>
            <person name="Smidt H."/>
        </authorList>
    </citation>
    <scope>NUCLEOTIDE SEQUENCE [LARGE SCALE GENOMIC DNA]</scope>
    <source>
        <strain evidence="3">DSM 11246 / JCM 15787 / PB90-1</strain>
    </source>
</reference>
<dbReference type="STRING" id="452637.Oter_2136"/>
<dbReference type="AlphaFoldDB" id="B1ZNP9"/>
<dbReference type="EMBL" id="CP001032">
    <property type="protein sequence ID" value="ACB75419.1"/>
    <property type="molecule type" value="Genomic_DNA"/>
</dbReference>
<evidence type="ECO:0000313" key="3">
    <source>
        <dbReference type="Proteomes" id="UP000007013"/>
    </source>
</evidence>
<sequence length="409" mass="43153">MATWLARAAFAFGLAAGLHAASASGATSSDWAPEVTVMTSPCGPGATGSSLVTSAEGETWLSWVEPTAGDRHVLKCARFDAARMSWGPVRVIAEGTGWFVNWADFPVLAVQPARMTAVWSVGSHGHGGEGASYQAVFSTSADHGVTWSDRQPVTRESASVEFVALQPLPDGRVLAAWLDGRARVAGDERQTLYARVLEEPGPDMLVDERVCDCCQLSLSATADGSALLAYRGRTRDEIRDIRWTRFRDGRWAAPQPVHDDGWALTGCPVNGPQIGSAGEHVAAAWFTAAGATRRVLASRLGTGGFTAAQRIDLGRPVGRVDAIVLPGGAAWISWLEGAGPEHAGGIYLREISPRGEISDAVAIAEASDARSGGFPRMALLHGDGPPHALISFTQAETPSKIAVRLITAR</sequence>
<protein>
    <submittedName>
        <fullName evidence="2">BNR repeat, putative</fullName>
    </submittedName>
</protein>
<dbReference type="eggNOG" id="COG4409">
    <property type="taxonomic scope" value="Bacteria"/>
</dbReference>
<evidence type="ECO:0000256" key="1">
    <source>
        <dbReference type="SAM" id="SignalP"/>
    </source>
</evidence>
<dbReference type="Proteomes" id="UP000007013">
    <property type="component" value="Chromosome"/>
</dbReference>
<name>B1ZNP9_OPITP</name>
<proteinExistence type="predicted"/>
<feature type="signal peptide" evidence="1">
    <location>
        <begin position="1"/>
        <end position="20"/>
    </location>
</feature>
<dbReference type="HOGENOM" id="CLU_656626_0_0_0"/>
<dbReference type="InterPro" id="IPR036278">
    <property type="entry name" value="Sialidase_sf"/>
</dbReference>
<keyword evidence="3" id="KW-1185">Reference proteome</keyword>
<evidence type="ECO:0000313" key="2">
    <source>
        <dbReference type="EMBL" id="ACB75419.1"/>
    </source>
</evidence>
<dbReference type="Gene3D" id="2.120.10.10">
    <property type="match status" value="1"/>
</dbReference>
<dbReference type="KEGG" id="ote:Oter_2136"/>
<organism evidence="2 3">
    <name type="scientific">Opitutus terrae (strain DSM 11246 / JCM 15787 / PB90-1)</name>
    <dbReference type="NCBI Taxonomy" id="452637"/>
    <lineage>
        <taxon>Bacteria</taxon>
        <taxon>Pseudomonadati</taxon>
        <taxon>Verrucomicrobiota</taxon>
        <taxon>Opitutia</taxon>
        <taxon>Opitutales</taxon>
        <taxon>Opitutaceae</taxon>
        <taxon>Opitutus</taxon>
    </lineage>
</organism>
<gene>
    <name evidence="2" type="ordered locus">Oter_2136</name>
</gene>
<feature type="chain" id="PRO_5002774812" evidence="1">
    <location>
        <begin position="21"/>
        <end position="409"/>
    </location>
</feature>
<dbReference type="SUPFAM" id="SSF50939">
    <property type="entry name" value="Sialidases"/>
    <property type="match status" value="1"/>
</dbReference>